<proteinExistence type="predicted"/>
<keyword evidence="2" id="KW-1185">Reference proteome</keyword>
<organism evidence="1 2">
    <name type="scientific">Caerostris extrusa</name>
    <name type="common">Bark spider</name>
    <name type="synonym">Caerostris bankana</name>
    <dbReference type="NCBI Taxonomy" id="172846"/>
    <lineage>
        <taxon>Eukaryota</taxon>
        <taxon>Metazoa</taxon>
        <taxon>Ecdysozoa</taxon>
        <taxon>Arthropoda</taxon>
        <taxon>Chelicerata</taxon>
        <taxon>Arachnida</taxon>
        <taxon>Araneae</taxon>
        <taxon>Araneomorphae</taxon>
        <taxon>Entelegynae</taxon>
        <taxon>Araneoidea</taxon>
        <taxon>Araneidae</taxon>
        <taxon>Caerostris</taxon>
    </lineage>
</organism>
<gene>
    <name evidence="1" type="ORF">CEXT_651611</name>
</gene>
<sequence>MNPYLTSTKFSFKIIDQSFILVRHVRNIARRREGQPKLLEGKVKTVTKYDTEELYDVENFQDLVNKVRKSEKFNEIEIEKAFTTEEDLGTGIARSLQTRDYDRKSKEYQSFVKKQIIQKKYFKFEVESNLLTYAAKLQIRYLNKLNPEEWTPETLAQHFPTTPTGVKKLLRSNYELRTPEKIKKHDEEVEQRWEILKARKHSDLITFYTQKMWDEGKILKENYKGNPNLPNNPASSDKKIIKEEKNIVTGQYSAIIQQYIKYKREKDAHDNSKAVCKTDELQFNCNSIDSLKTEKPKNLPNKKKYIVYDETHSNNLDMISSKKKIRPLVEADVLLSQFKENLKEDMSSHKSELDSEYTKWIKQQSKESKVLQTSKKSYDTKMEFQKIPKFVKDSIELKKEKSKTEEHFYLYDDKLGYQHPKGKNIKAKIHVPSKLKKAKEFQVGNCVYDEDGELLYKIPS</sequence>
<comment type="caution">
    <text evidence="1">The sequence shown here is derived from an EMBL/GenBank/DDBJ whole genome shotgun (WGS) entry which is preliminary data.</text>
</comment>
<evidence type="ECO:0008006" key="3">
    <source>
        <dbReference type="Google" id="ProtNLM"/>
    </source>
</evidence>
<evidence type="ECO:0000313" key="1">
    <source>
        <dbReference type="EMBL" id="GIY84819.1"/>
    </source>
</evidence>
<dbReference type="GO" id="GO:0005634">
    <property type="term" value="C:nucleus"/>
    <property type="evidence" value="ECO:0007669"/>
    <property type="project" value="TreeGrafter"/>
</dbReference>
<dbReference type="Pfam" id="PF06413">
    <property type="entry name" value="Neugrin"/>
    <property type="match status" value="1"/>
</dbReference>
<evidence type="ECO:0000313" key="2">
    <source>
        <dbReference type="Proteomes" id="UP001054945"/>
    </source>
</evidence>
<protein>
    <recommendedName>
        <fullName evidence="3">Neugrin</fullName>
    </recommendedName>
</protein>
<dbReference type="EMBL" id="BPLR01016574">
    <property type="protein sequence ID" value="GIY84819.1"/>
    <property type="molecule type" value="Genomic_DNA"/>
</dbReference>
<name>A0AAV4WRB2_CAEEX</name>
<dbReference type="PANTHER" id="PTHR13475:SF3">
    <property type="entry name" value="NEUGRIN"/>
    <property type="match status" value="1"/>
</dbReference>
<dbReference type="AlphaFoldDB" id="A0AAV4WRB2"/>
<reference evidence="1 2" key="1">
    <citation type="submission" date="2021-06" db="EMBL/GenBank/DDBJ databases">
        <title>Caerostris extrusa draft genome.</title>
        <authorList>
            <person name="Kono N."/>
            <person name="Arakawa K."/>
        </authorList>
    </citation>
    <scope>NUCLEOTIDE SEQUENCE [LARGE SCALE GENOMIC DNA]</scope>
</reference>
<dbReference type="PANTHER" id="PTHR13475">
    <property type="entry name" value="NEUGRIN"/>
    <property type="match status" value="1"/>
</dbReference>
<dbReference type="InterPro" id="IPR010487">
    <property type="entry name" value="NGRN/Rrg9"/>
</dbReference>
<dbReference type="Proteomes" id="UP001054945">
    <property type="component" value="Unassembled WGS sequence"/>
</dbReference>
<accession>A0AAV4WRB2</accession>